<evidence type="ECO:0000259" key="2">
    <source>
        <dbReference type="Pfam" id="PF12804"/>
    </source>
</evidence>
<dbReference type="InterPro" id="IPR029044">
    <property type="entry name" value="Nucleotide-diphossugar_trans"/>
</dbReference>
<dbReference type="PROSITE" id="PS00398">
    <property type="entry name" value="RECOMBINASES_2"/>
    <property type="match status" value="1"/>
</dbReference>
<name>A0A2C9CNB7_9RHOB</name>
<protein>
    <submittedName>
        <fullName evidence="3">Molybdenum cofactor cytidylyltransferase</fullName>
    </submittedName>
</protein>
<dbReference type="Gene3D" id="3.40.980.10">
    <property type="entry name" value="MoaB/Mog-like domain"/>
    <property type="match status" value="1"/>
</dbReference>
<sequence length="532" mass="55807">MQFGAVQTIDAVGAILAHSVHAGDVRLRKGRCLSEADIAALLAADVQSITVAQLQADDIPEDQAAQRIAAHMAGEGLSIAAPFTGRVNVHAACAGVLRVDRRAVDALNAVDEAVTLATLPDYARVDARTMLATVKIIPYAVADTTVAAAEEALSAPALTLHPFRSRRVDIMLTATLGMKPSLLDKGEAAVRRRLDRLGLQTGDVIRLPHEVEPLAQALRDSTAPMVMILGGSATSDRADVAPAAVVAAGGVIERFGMPVDPGNLLFLGGIGSRQVVGLPGCARSPALNGADWVLERLAADLTVEDADIAVMGVGGLLKEIPTRPQPRDRVAPSRKPRVEAMILAAGASRRMGGRDKLLEQVDGQPLLSQVVEQAQQSGADAVHVMLPAQSPRRDIVGTGRAKIVTVADPEEGMAASIRAGIAARGAQADAVIIMLGDMPEVTAHHLDQLIAAFSPADGREIIRATDADGTAGHPILFGARFFESLTRVEGDRGARDLLREAKDYVVQVALDGRAATTDLDTPQAWAAWRAGR</sequence>
<dbReference type="CDD" id="cd04182">
    <property type="entry name" value="GT_2_like_f"/>
    <property type="match status" value="1"/>
</dbReference>
<dbReference type="InterPro" id="IPR012184">
    <property type="entry name" value="Bifunc_Mopterin-bd"/>
</dbReference>
<keyword evidence="3" id="KW-0808">Transferase</keyword>
<dbReference type="PIRSF" id="PIRSF036626">
    <property type="entry name" value="MPTBd_MobAlike"/>
    <property type="match status" value="1"/>
</dbReference>
<proteinExistence type="predicted"/>
<dbReference type="CDD" id="cd03522">
    <property type="entry name" value="MoeA_like"/>
    <property type="match status" value="1"/>
</dbReference>
<evidence type="ECO:0000313" key="3">
    <source>
        <dbReference type="EMBL" id="SOH92886.1"/>
    </source>
</evidence>
<dbReference type="PANTHER" id="PTHR43777">
    <property type="entry name" value="MOLYBDENUM COFACTOR CYTIDYLYLTRANSFERASE"/>
    <property type="match status" value="1"/>
</dbReference>
<dbReference type="Gene3D" id="3.90.550.10">
    <property type="entry name" value="Spore Coat Polysaccharide Biosynthesis Protein SpsA, Chain A"/>
    <property type="match status" value="1"/>
</dbReference>
<keyword evidence="1" id="KW-0460">Magnesium</keyword>
<dbReference type="RefSeq" id="WP_097928440.1">
    <property type="nucleotide sequence ID" value="NZ_OCTN01000001.1"/>
</dbReference>
<keyword evidence="3" id="KW-0548">Nucleotidyltransferase</keyword>
<dbReference type="AlphaFoldDB" id="A0A2C9CNB7"/>
<feature type="domain" description="MobA-like NTP transferase" evidence="2">
    <location>
        <begin position="340"/>
        <end position="501"/>
    </location>
</feature>
<dbReference type="Proteomes" id="UP000220034">
    <property type="component" value="Unassembled WGS sequence"/>
</dbReference>
<dbReference type="InterPro" id="IPR006118">
    <property type="entry name" value="Recombinase_CS"/>
</dbReference>
<accession>A0A2C9CNB7</accession>
<dbReference type="OrthoDB" id="9779263at2"/>
<dbReference type="GO" id="GO:0000150">
    <property type="term" value="F:DNA strand exchange activity"/>
    <property type="evidence" value="ECO:0007669"/>
    <property type="project" value="InterPro"/>
</dbReference>
<dbReference type="PANTHER" id="PTHR43777:SF1">
    <property type="entry name" value="MOLYBDENUM COFACTOR CYTIDYLYLTRANSFERASE"/>
    <property type="match status" value="1"/>
</dbReference>
<dbReference type="InterPro" id="IPR025877">
    <property type="entry name" value="MobA-like_NTP_Trfase"/>
</dbReference>
<keyword evidence="4" id="KW-1185">Reference proteome</keyword>
<evidence type="ECO:0000256" key="1">
    <source>
        <dbReference type="ARBA" id="ARBA00022842"/>
    </source>
</evidence>
<dbReference type="SUPFAM" id="SSF53218">
    <property type="entry name" value="Molybdenum cofactor biosynthesis proteins"/>
    <property type="match status" value="1"/>
</dbReference>
<dbReference type="SUPFAM" id="SSF53448">
    <property type="entry name" value="Nucleotide-diphospho-sugar transferases"/>
    <property type="match status" value="1"/>
</dbReference>
<dbReference type="EMBL" id="OCTN01000001">
    <property type="protein sequence ID" value="SOH92886.1"/>
    <property type="molecule type" value="Genomic_DNA"/>
</dbReference>
<organism evidence="3 4">
    <name type="scientific">Pontivivens marinum</name>
    <dbReference type="NCBI Taxonomy" id="1690039"/>
    <lineage>
        <taxon>Bacteria</taxon>
        <taxon>Pseudomonadati</taxon>
        <taxon>Pseudomonadota</taxon>
        <taxon>Alphaproteobacteria</taxon>
        <taxon>Rhodobacterales</taxon>
        <taxon>Paracoccaceae</taxon>
        <taxon>Pontivivens</taxon>
    </lineage>
</organism>
<dbReference type="InterPro" id="IPR036425">
    <property type="entry name" value="MoaB/Mog-like_dom_sf"/>
</dbReference>
<gene>
    <name evidence="3" type="ORF">SAMN06273572_101737</name>
</gene>
<dbReference type="GO" id="GO:0016779">
    <property type="term" value="F:nucleotidyltransferase activity"/>
    <property type="evidence" value="ECO:0007669"/>
    <property type="project" value="UniProtKB-KW"/>
</dbReference>
<dbReference type="Pfam" id="PF12804">
    <property type="entry name" value="NTP_transf_3"/>
    <property type="match status" value="1"/>
</dbReference>
<evidence type="ECO:0000313" key="4">
    <source>
        <dbReference type="Proteomes" id="UP000220034"/>
    </source>
</evidence>
<reference evidence="4" key="1">
    <citation type="submission" date="2017-09" db="EMBL/GenBank/DDBJ databases">
        <authorList>
            <person name="Varghese N."/>
            <person name="Submissions S."/>
        </authorList>
    </citation>
    <scope>NUCLEOTIDE SEQUENCE [LARGE SCALE GENOMIC DNA]</scope>
    <source>
        <strain evidence="4">C7</strain>
    </source>
</reference>